<name>A0A7J7JRX4_BUGNE</name>
<accession>A0A7J7JRX4</accession>
<protein>
    <recommendedName>
        <fullName evidence="6">Protein kinase domain-containing protein</fullName>
    </recommendedName>
</protein>
<evidence type="ECO:0000256" key="2">
    <source>
        <dbReference type="ARBA" id="ARBA00022679"/>
    </source>
</evidence>
<sequence length="778" mass="86383">MLITIVLSMSRSKNFDKLLQFINEGNAVGFEQKLISLTASQRLDVLKKQDDEHFSLFEYAAIGGHTEIVKVAIALVPASEHYNILAIQGINECTTLHVAAYFGRTDIVELIASLLLRADLYRLLRIQDKQGNTSLTCGLMEKKTETVKFILNCLPAADMCKVISIPNNRGNTVLSWAAQCGLMDLLKLCVDIIPPEQLYSQLLVADDDGDTVIHFAAYRNQSEAAVYLLNKLTAIQVGEIVEIQNKEGHNPIEYAKSKGYHKFVTVVGVYLRDRKIFLNGKVKHVVVGEKLGSGGQATVYRGTWLSTPVAIKILPNPFGIDLSETPLQEVEEYNAIKNLRHPNIIQFFGVGQLRTDIGLVMELCDTDLKKMSQQIEQSGEALFINEGNAVGFEQKLRSLTASQRLDVLKKQDDEHFSLFEYAAIGGHTEIVKVAIALVPASEHYNILAIQGINECTTLHVAAYFGRTDIVELIASLLLRADLYRLLRIQDKQGNTPLTCGLREKKTETVKFILNCLPAADMCKVTSIPNNRRNTVLSWAAQCGLMDLLKLCVDIIPPEQLYSQLLVAGDDGGTVIHCAACGNQSEAAVYLLDKLTAIQVGEKLGSGGQATVYRGTWLSTPVAIKILPNPFGIDLSKTSLPELEEYNAIKNLRHPNVIQFFGVGQLKTDIGLVMELCDTDLKIMSQQIGQSGDALMKLCSTFRIGFNNYHKIVHHDKMPEGKLLRIIKDSLCGLVYLHDKNMIHMDVKPHNILGLQCTELQSYYTDMLQPRQLTCGLWV</sequence>
<dbReference type="InterPro" id="IPR000719">
    <property type="entry name" value="Prot_kinase_dom"/>
</dbReference>
<evidence type="ECO:0000256" key="1">
    <source>
        <dbReference type="ARBA" id="ARBA00005843"/>
    </source>
</evidence>
<dbReference type="InterPro" id="IPR011009">
    <property type="entry name" value="Kinase-like_dom_sf"/>
</dbReference>
<dbReference type="EMBL" id="VXIV02001928">
    <property type="protein sequence ID" value="KAF6028663.1"/>
    <property type="molecule type" value="Genomic_DNA"/>
</dbReference>
<dbReference type="SUPFAM" id="SSF56112">
    <property type="entry name" value="Protein kinase-like (PK-like)"/>
    <property type="match status" value="2"/>
</dbReference>
<dbReference type="GO" id="GO:0004674">
    <property type="term" value="F:protein serine/threonine kinase activity"/>
    <property type="evidence" value="ECO:0007669"/>
    <property type="project" value="TreeGrafter"/>
</dbReference>
<keyword evidence="3" id="KW-0547">Nucleotide-binding</keyword>
<dbReference type="Gene3D" id="1.25.40.20">
    <property type="entry name" value="Ankyrin repeat-containing domain"/>
    <property type="match status" value="3"/>
</dbReference>
<keyword evidence="5" id="KW-0067">ATP-binding</keyword>
<dbReference type="PANTHER" id="PTHR44329:SF288">
    <property type="entry name" value="MITOGEN-ACTIVATED PROTEIN KINASE KINASE KINASE 20"/>
    <property type="match status" value="1"/>
</dbReference>
<dbReference type="InterPro" id="IPR002110">
    <property type="entry name" value="Ankyrin_rpt"/>
</dbReference>
<dbReference type="OrthoDB" id="10261302at2759"/>
<dbReference type="GO" id="GO:0005524">
    <property type="term" value="F:ATP binding"/>
    <property type="evidence" value="ECO:0007669"/>
    <property type="project" value="UniProtKB-KW"/>
</dbReference>
<dbReference type="Pfam" id="PF12796">
    <property type="entry name" value="Ank_2"/>
    <property type="match status" value="1"/>
</dbReference>
<dbReference type="PROSITE" id="PS50011">
    <property type="entry name" value="PROTEIN_KINASE_DOM"/>
    <property type="match status" value="2"/>
</dbReference>
<organism evidence="7 8">
    <name type="scientific">Bugula neritina</name>
    <name type="common">Brown bryozoan</name>
    <name type="synonym">Sertularia neritina</name>
    <dbReference type="NCBI Taxonomy" id="10212"/>
    <lineage>
        <taxon>Eukaryota</taxon>
        <taxon>Metazoa</taxon>
        <taxon>Spiralia</taxon>
        <taxon>Lophotrochozoa</taxon>
        <taxon>Bryozoa</taxon>
        <taxon>Gymnolaemata</taxon>
        <taxon>Cheilostomatida</taxon>
        <taxon>Flustrina</taxon>
        <taxon>Buguloidea</taxon>
        <taxon>Bugulidae</taxon>
        <taxon>Bugula</taxon>
    </lineage>
</organism>
<feature type="domain" description="Protein kinase" evidence="6">
    <location>
        <begin position="285"/>
        <end position="575"/>
    </location>
</feature>
<evidence type="ECO:0000313" key="7">
    <source>
        <dbReference type="EMBL" id="KAF6028663.1"/>
    </source>
</evidence>
<dbReference type="SMART" id="SM00248">
    <property type="entry name" value="ANK"/>
    <property type="match status" value="10"/>
</dbReference>
<dbReference type="Pfam" id="PF00069">
    <property type="entry name" value="Pkinase"/>
    <property type="match status" value="2"/>
</dbReference>
<keyword evidence="2" id="KW-0808">Transferase</keyword>
<dbReference type="Gene3D" id="3.30.200.20">
    <property type="entry name" value="Phosphorylase Kinase, domain 1"/>
    <property type="match status" value="2"/>
</dbReference>
<dbReference type="SUPFAM" id="SSF48403">
    <property type="entry name" value="Ankyrin repeat"/>
    <property type="match status" value="2"/>
</dbReference>
<evidence type="ECO:0000256" key="3">
    <source>
        <dbReference type="ARBA" id="ARBA00022741"/>
    </source>
</evidence>
<comment type="caution">
    <text evidence="7">The sequence shown here is derived from an EMBL/GenBank/DDBJ whole genome shotgun (WGS) entry which is preliminary data.</text>
</comment>
<evidence type="ECO:0000259" key="6">
    <source>
        <dbReference type="PROSITE" id="PS50011"/>
    </source>
</evidence>
<dbReference type="InterPro" id="IPR051681">
    <property type="entry name" value="Ser/Thr_Kinases-Pseudokinases"/>
</dbReference>
<evidence type="ECO:0000256" key="4">
    <source>
        <dbReference type="ARBA" id="ARBA00022777"/>
    </source>
</evidence>
<dbReference type="SMART" id="SM00220">
    <property type="entry name" value="S_TKc"/>
    <property type="match status" value="1"/>
</dbReference>
<keyword evidence="4" id="KW-0418">Kinase</keyword>
<dbReference type="Proteomes" id="UP000593567">
    <property type="component" value="Unassembled WGS sequence"/>
</dbReference>
<proteinExistence type="inferred from homology"/>
<dbReference type="Gene3D" id="1.10.510.10">
    <property type="entry name" value="Transferase(Phosphotransferase) domain 1"/>
    <property type="match status" value="1"/>
</dbReference>
<dbReference type="InterPro" id="IPR036770">
    <property type="entry name" value="Ankyrin_rpt-contain_sf"/>
</dbReference>
<dbReference type="PANTHER" id="PTHR44329">
    <property type="entry name" value="SERINE/THREONINE-PROTEIN KINASE TNNI3K-RELATED"/>
    <property type="match status" value="1"/>
</dbReference>
<gene>
    <name evidence="7" type="ORF">EB796_013033</name>
</gene>
<reference evidence="7" key="1">
    <citation type="submission" date="2020-06" db="EMBL/GenBank/DDBJ databases">
        <title>Draft genome of Bugula neritina, a colonial animal packing powerful symbionts and potential medicines.</title>
        <authorList>
            <person name="Rayko M."/>
        </authorList>
    </citation>
    <scope>NUCLEOTIDE SEQUENCE [LARGE SCALE GENOMIC DNA]</scope>
    <source>
        <strain evidence="7">Kwan_BN1</strain>
    </source>
</reference>
<comment type="similarity">
    <text evidence="1">Belongs to the protein kinase superfamily. TKL Ser/Thr protein kinase family.</text>
</comment>
<dbReference type="AlphaFoldDB" id="A0A7J7JRX4"/>
<evidence type="ECO:0000313" key="8">
    <source>
        <dbReference type="Proteomes" id="UP000593567"/>
    </source>
</evidence>
<feature type="domain" description="Protein kinase" evidence="6">
    <location>
        <begin position="597"/>
        <end position="778"/>
    </location>
</feature>
<evidence type="ECO:0000256" key="5">
    <source>
        <dbReference type="ARBA" id="ARBA00022840"/>
    </source>
</evidence>
<keyword evidence="8" id="KW-1185">Reference proteome</keyword>